<reference evidence="2" key="1">
    <citation type="submission" date="2022-09" db="EMBL/GenBank/DDBJ databases">
        <authorList>
            <person name="Zoaiter M."/>
        </authorList>
    </citation>
    <scope>NUCLEOTIDE SEQUENCE</scope>
    <source>
        <strain evidence="2">DSM 19848</strain>
    </source>
</reference>
<keyword evidence="1" id="KW-0732">Signal</keyword>
<accession>A0ABT4DIU9</accession>
<evidence type="ECO:0008006" key="4">
    <source>
        <dbReference type="Google" id="ProtNLM"/>
    </source>
</evidence>
<gene>
    <name evidence="2" type="ORF">OCK72_07740</name>
</gene>
<evidence type="ECO:0000313" key="3">
    <source>
        <dbReference type="Proteomes" id="UP001062738"/>
    </source>
</evidence>
<proteinExistence type="predicted"/>
<feature type="chain" id="PRO_5045132076" description="Lipoprotein" evidence="1">
    <location>
        <begin position="24"/>
        <end position="90"/>
    </location>
</feature>
<protein>
    <recommendedName>
        <fullName evidence="4">Lipoprotein</fullName>
    </recommendedName>
</protein>
<keyword evidence="3" id="KW-1185">Reference proteome</keyword>
<comment type="caution">
    <text evidence="2">The sequence shown here is derived from an EMBL/GenBank/DDBJ whole genome shotgun (WGS) entry which is preliminary data.</text>
</comment>
<feature type="signal peptide" evidence="1">
    <location>
        <begin position="1"/>
        <end position="23"/>
    </location>
</feature>
<organism evidence="2 3">
    <name type="scientific">Fusobacterium simiae</name>
    <dbReference type="NCBI Taxonomy" id="855"/>
    <lineage>
        <taxon>Bacteria</taxon>
        <taxon>Fusobacteriati</taxon>
        <taxon>Fusobacteriota</taxon>
        <taxon>Fusobacteriia</taxon>
        <taxon>Fusobacteriales</taxon>
        <taxon>Fusobacteriaceae</taxon>
        <taxon>Fusobacterium</taxon>
    </lineage>
</organism>
<dbReference type="EMBL" id="JAOXXL010000022">
    <property type="protein sequence ID" value="MCY7008527.1"/>
    <property type="molecule type" value="Genomic_DNA"/>
</dbReference>
<name>A0ABT4DIU9_FUSSI</name>
<evidence type="ECO:0000256" key="1">
    <source>
        <dbReference type="SAM" id="SignalP"/>
    </source>
</evidence>
<dbReference type="RefSeq" id="WP_265152392.1">
    <property type="nucleotide sequence ID" value="NZ_JAOXXL010000022.1"/>
</dbReference>
<dbReference type="Proteomes" id="UP001062738">
    <property type="component" value="Unassembled WGS sequence"/>
</dbReference>
<sequence length="90" mass="10361">MLKKSILMITFLFLLACSSNDNYYSGYTRLEKPKTEIVKNYSENQDQEEIAKKQEERNVGNSVLYDVATQFASDMLDLGIRLLFSTIVPQ</sequence>
<evidence type="ECO:0000313" key="2">
    <source>
        <dbReference type="EMBL" id="MCY7008527.1"/>
    </source>
</evidence>
<dbReference type="PROSITE" id="PS51257">
    <property type="entry name" value="PROKAR_LIPOPROTEIN"/>
    <property type="match status" value="1"/>
</dbReference>